<evidence type="ECO:0000256" key="2">
    <source>
        <dbReference type="ARBA" id="ARBA00022481"/>
    </source>
</evidence>
<keyword evidence="4" id="KW-0472">Membrane</keyword>
<dbReference type="Gene3D" id="3.30.700.10">
    <property type="entry name" value="Glycoprotein, Type 4 Pilin"/>
    <property type="match status" value="1"/>
</dbReference>
<protein>
    <submittedName>
        <fullName evidence="5">Pilin</fullName>
    </submittedName>
</protein>
<evidence type="ECO:0000256" key="1">
    <source>
        <dbReference type="ARBA" id="ARBA00005233"/>
    </source>
</evidence>
<name>A0ABS1JMT5_9BURK</name>
<comment type="similarity">
    <text evidence="1 3">Belongs to the N-Me-Phe pilin family.</text>
</comment>
<proteinExistence type="inferred from homology"/>
<dbReference type="RefSeq" id="WP_201689211.1">
    <property type="nucleotide sequence ID" value="NZ_JAEQND010000005.1"/>
</dbReference>
<accession>A0ABS1JMT5</accession>
<dbReference type="Pfam" id="PF00114">
    <property type="entry name" value="Pilin"/>
    <property type="match status" value="1"/>
</dbReference>
<dbReference type="PROSITE" id="PS00409">
    <property type="entry name" value="PROKAR_NTER_METHYL"/>
    <property type="match status" value="1"/>
</dbReference>
<evidence type="ECO:0000256" key="3">
    <source>
        <dbReference type="RuleBase" id="RU000389"/>
    </source>
</evidence>
<sequence>MKRQLQKGFTLIELMIVVAIIGILAAVALPAYQDYMVRTRVSEGLALVEPAKTALASEGVSSLVEMGTVTRTWNAQAGSTGANSKFVDSILFPVPAPAAGANQTENPVLTITYNAGAVGVAAANNTLTLTPWIRSGAAGAGETAIAAVTAGNSGSLDWGCSAQGVTAKNGITMAVVGTMLPKYAPAQCR</sequence>
<dbReference type="InterPro" id="IPR001082">
    <property type="entry name" value="Pilin"/>
</dbReference>
<dbReference type="InterPro" id="IPR045584">
    <property type="entry name" value="Pilin-like"/>
</dbReference>
<dbReference type="EMBL" id="JAEQND010000005">
    <property type="protein sequence ID" value="MBL0425529.1"/>
    <property type="molecule type" value="Genomic_DNA"/>
</dbReference>
<evidence type="ECO:0000313" key="6">
    <source>
        <dbReference type="Proteomes" id="UP000622707"/>
    </source>
</evidence>
<dbReference type="NCBIfam" id="TIGR02532">
    <property type="entry name" value="IV_pilin_GFxxxE"/>
    <property type="match status" value="1"/>
</dbReference>
<dbReference type="SUPFAM" id="SSF54523">
    <property type="entry name" value="Pili subunits"/>
    <property type="match status" value="1"/>
</dbReference>
<keyword evidence="6" id="KW-1185">Reference proteome</keyword>
<gene>
    <name evidence="5" type="ORF">JI746_10460</name>
</gene>
<reference evidence="5 6" key="1">
    <citation type="journal article" date="2017" name="Int. J. Syst. Evol. Microbiol.">
        <title>Ramlibacter alkalitolerans sp. nov., alkali-tolerant bacterium isolated from soil of ginseng.</title>
        <authorList>
            <person name="Lee D.H."/>
            <person name="Cha C.J."/>
        </authorList>
    </citation>
    <scope>NUCLEOTIDE SEQUENCE [LARGE SCALE GENOMIC DNA]</scope>
    <source>
        <strain evidence="5 6">KACC 19305</strain>
    </source>
</reference>
<keyword evidence="4" id="KW-1133">Transmembrane helix</keyword>
<keyword evidence="2" id="KW-0488">Methylation</keyword>
<dbReference type="Pfam" id="PF07963">
    <property type="entry name" value="N_methyl"/>
    <property type="match status" value="1"/>
</dbReference>
<evidence type="ECO:0000313" key="5">
    <source>
        <dbReference type="EMBL" id="MBL0425529.1"/>
    </source>
</evidence>
<keyword evidence="4" id="KW-0812">Transmembrane</keyword>
<evidence type="ECO:0000256" key="4">
    <source>
        <dbReference type="SAM" id="Phobius"/>
    </source>
</evidence>
<feature type="transmembrane region" description="Helical" evidence="4">
    <location>
        <begin position="12"/>
        <end position="32"/>
    </location>
</feature>
<organism evidence="5 6">
    <name type="scientific">Ramlibacter alkalitolerans</name>
    <dbReference type="NCBI Taxonomy" id="2039631"/>
    <lineage>
        <taxon>Bacteria</taxon>
        <taxon>Pseudomonadati</taxon>
        <taxon>Pseudomonadota</taxon>
        <taxon>Betaproteobacteria</taxon>
        <taxon>Burkholderiales</taxon>
        <taxon>Comamonadaceae</taxon>
        <taxon>Ramlibacter</taxon>
    </lineage>
</organism>
<dbReference type="Proteomes" id="UP000622707">
    <property type="component" value="Unassembled WGS sequence"/>
</dbReference>
<dbReference type="InterPro" id="IPR012902">
    <property type="entry name" value="N_methyl_site"/>
</dbReference>
<keyword evidence="3" id="KW-0281">Fimbrium</keyword>
<dbReference type="PANTHER" id="PTHR30093:SF34">
    <property type="entry name" value="PREPILIN PEPTIDASE-DEPENDENT PROTEIN D"/>
    <property type="match status" value="1"/>
</dbReference>
<dbReference type="PANTHER" id="PTHR30093">
    <property type="entry name" value="GENERAL SECRETION PATHWAY PROTEIN G"/>
    <property type="match status" value="1"/>
</dbReference>
<comment type="caution">
    <text evidence="5">The sequence shown here is derived from an EMBL/GenBank/DDBJ whole genome shotgun (WGS) entry which is preliminary data.</text>
</comment>